<comment type="catalytic activity">
    <reaction evidence="5">
        <text>uridine(2604) in 23S rRNA = pseudouridine(2604) in 23S rRNA</text>
        <dbReference type="Rhea" id="RHEA:38875"/>
        <dbReference type="Rhea" id="RHEA-COMP:10093"/>
        <dbReference type="Rhea" id="RHEA-COMP:10094"/>
        <dbReference type="ChEBI" id="CHEBI:65314"/>
        <dbReference type="ChEBI" id="CHEBI:65315"/>
        <dbReference type="EC" id="5.4.99.21"/>
    </reaction>
</comment>
<dbReference type="InterPro" id="IPR000748">
    <property type="entry name" value="PsdUridine_synth_RsuA/RluB/E/F"/>
</dbReference>
<sequence length="366" mass="41437">MSQESQAKRLNKYISETGFCSRREADKLIDAGRVTINGKTPEMGTKVLPGDDVEIDGKPVRSKEKPIYIALNKPTGITCTTERDIPGNIVDFVGHHKRIFPIGRLDKPSDGLIFLTNDGDIVNKILRAGNNHEKEYVVRVDKPITGEFLKKMASGVPILDTVTLPCKVEKETKFSFRITLTQGLNRQIRRMCEALGYEVFKLRRVRIMNISLDGIPNGKWRYLSDDEIAEILAMCEGSVSTEEASKLNAKGQRIRKATDAKLFDSREENQGSRARRNQKENRPRTFKGNNADEFRHAPNSKRGKRPSSGDDQQRGERQRTNRQDQERNNSRGKAPSRPHSKPTNDRRQETNQAPKKRVGGTLSLKK</sequence>
<dbReference type="Proteomes" id="UP000027219">
    <property type="component" value="Unassembled WGS sequence"/>
</dbReference>
<dbReference type="InterPro" id="IPR002942">
    <property type="entry name" value="S4_RNA-bd"/>
</dbReference>
<reference evidence="10 11" key="1">
    <citation type="submission" date="2014-02" db="EMBL/GenBank/DDBJ databases">
        <title>Vibrio fortis Dalian14 Genome Sequencing.</title>
        <authorList>
            <person name="Wang Y."/>
            <person name="Song L."/>
            <person name="Liu G."/>
            <person name="Ding J."/>
        </authorList>
    </citation>
    <scope>NUCLEOTIDE SEQUENCE [LARGE SCALE GENOMIC DNA]</scope>
    <source>
        <strain evidence="10 11">Dalian14</strain>
    </source>
</reference>
<dbReference type="GO" id="GO:0000455">
    <property type="term" value="P:enzyme-directed rRNA pseudouridine synthesis"/>
    <property type="evidence" value="ECO:0007669"/>
    <property type="project" value="UniProtKB-ARBA"/>
</dbReference>
<evidence type="ECO:0000256" key="2">
    <source>
        <dbReference type="ARBA" id="ARBA00022552"/>
    </source>
</evidence>
<dbReference type="InterPro" id="IPR006145">
    <property type="entry name" value="PsdUridine_synth_RsuA/RluA"/>
</dbReference>
<feature type="compositionally biased region" description="Basic residues" evidence="8">
    <location>
        <begin position="354"/>
        <end position="366"/>
    </location>
</feature>
<gene>
    <name evidence="10" type="ORF">VFDL14_07905</name>
</gene>
<dbReference type="PROSITE" id="PS01149">
    <property type="entry name" value="PSI_RSU"/>
    <property type="match status" value="1"/>
</dbReference>
<feature type="compositionally biased region" description="Basic and acidic residues" evidence="8">
    <location>
        <begin position="256"/>
        <end position="270"/>
    </location>
</feature>
<keyword evidence="3 7" id="KW-0413">Isomerase</keyword>
<evidence type="ECO:0000313" key="11">
    <source>
        <dbReference type="Proteomes" id="UP000027219"/>
    </source>
</evidence>
<dbReference type="FunFam" id="3.30.70.1560:FF:000002">
    <property type="entry name" value="Pseudouridine synthase"/>
    <property type="match status" value="1"/>
</dbReference>
<name>A0A066UU61_9VIBR</name>
<dbReference type="FunFam" id="3.10.290.10:FF:000003">
    <property type="entry name" value="Pseudouridine synthase"/>
    <property type="match status" value="1"/>
</dbReference>
<dbReference type="PANTHER" id="PTHR47683:SF2">
    <property type="entry name" value="RNA-BINDING S4 DOMAIN-CONTAINING PROTEIN"/>
    <property type="match status" value="1"/>
</dbReference>
<dbReference type="Gene3D" id="3.30.70.1560">
    <property type="entry name" value="Alpha-L RNA-binding motif"/>
    <property type="match status" value="1"/>
</dbReference>
<keyword evidence="11" id="KW-1185">Reference proteome</keyword>
<dbReference type="InterPro" id="IPR036986">
    <property type="entry name" value="S4_RNA-bd_sf"/>
</dbReference>
<dbReference type="CDD" id="cd00165">
    <property type="entry name" value="S4"/>
    <property type="match status" value="1"/>
</dbReference>
<comment type="caution">
    <text evidence="10">The sequence shown here is derived from an EMBL/GenBank/DDBJ whole genome shotgun (WGS) entry which is preliminary data.</text>
</comment>
<comment type="catalytic activity">
    <reaction evidence="4">
        <text>uridine(35) in tRNA(Tyr) = pseudouridine(35) in tRNA(Tyr)</text>
        <dbReference type="Rhea" id="RHEA:60556"/>
        <dbReference type="Rhea" id="RHEA-COMP:15607"/>
        <dbReference type="Rhea" id="RHEA-COMP:15608"/>
        <dbReference type="ChEBI" id="CHEBI:65314"/>
        <dbReference type="ChEBI" id="CHEBI:65315"/>
    </reaction>
</comment>
<evidence type="ECO:0000259" key="9">
    <source>
        <dbReference type="SMART" id="SM00363"/>
    </source>
</evidence>
<dbReference type="EC" id="5.4.99.-" evidence="7"/>
<dbReference type="Gene3D" id="3.10.290.10">
    <property type="entry name" value="RNA-binding S4 domain"/>
    <property type="match status" value="1"/>
</dbReference>
<dbReference type="CDD" id="cd02554">
    <property type="entry name" value="PseudoU_synth_RluF"/>
    <property type="match status" value="1"/>
</dbReference>
<keyword evidence="2" id="KW-0698">rRNA processing</keyword>
<protein>
    <recommendedName>
        <fullName evidence="7">Pseudouridine synthase</fullName>
        <ecNumber evidence="7">5.4.99.-</ecNumber>
    </recommendedName>
</protein>
<proteinExistence type="inferred from homology"/>
<dbReference type="SUPFAM" id="SSF55174">
    <property type="entry name" value="Alpha-L RNA-binding motif"/>
    <property type="match status" value="1"/>
</dbReference>
<dbReference type="InterPro" id="IPR050343">
    <property type="entry name" value="RsuA_PseudoU_synthase"/>
</dbReference>
<comment type="similarity">
    <text evidence="1 7">Belongs to the pseudouridine synthase RsuA family.</text>
</comment>
<dbReference type="STRING" id="212667.VFDL14_07905"/>
<dbReference type="PROSITE" id="PS50889">
    <property type="entry name" value="S4"/>
    <property type="match status" value="1"/>
</dbReference>
<dbReference type="InterPro" id="IPR042092">
    <property type="entry name" value="PsdUridine_s_RsuA/RluB/E/F_cat"/>
</dbReference>
<dbReference type="GO" id="GO:0003723">
    <property type="term" value="F:RNA binding"/>
    <property type="evidence" value="ECO:0007669"/>
    <property type="project" value="UniProtKB-KW"/>
</dbReference>
<evidence type="ECO:0000256" key="5">
    <source>
        <dbReference type="ARBA" id="ARBA00036535"/>
    </source>
</evidence>
<evidence type="ECO:0000256" key="6">
    <source>
        <dbReference type="PROSITE-ProRule" id="PRU00182"/>
    </source>
</evidence>
<dbReference type="NCBIfam" id="TIGR00093">
    <property type="entry name" value="pseudouridine synthase"/>
    <property type="match status" value="1"/>
</dbReference>
<dbReference type="PANTHER" id="PTHR47683">
    <property type="entry name" value="PSEUDOURIDINE SYNTHASE FAMILY PROTEIN-RELATED"/>
    <property type="match status" value="1"/>
</dbReference>
<dbReference type="InterPro" id="IPR020103">
    <property type="entry name" value="PsdUridine_synth_cat_dom_sf"/>
</dbReference>
<dbReference type="OrthoDB" id="9807213at2"/>
<feature type="compositionally biased region" description="Basic and acidic residues" evidence="8">
    <location>
        <begin position="307"/>
        <end position="329"/>
    </location>
</feature>
<feature type="region of interest" description="Disordered" evidence="8">
    <location>
        <begin position="243"/>
        <end position="366"/>
    </location>
</feature>
<evidence type="ECO:0000256" key="1">
    <source>
        <dbReference type="ARBA" id="ARBA00008348"/>
    </source>
</evidence>
<keyword evidence="6" id="KW-0694">RNA-binding</keyword>
<evidence type="ECO:0000256" key="7">
    <source>
        <dbReference type="RuleBase" id="RU003887"/>
    </source>
</evidence>
<dbReference type="GO" id="GO:0160138">
    <property type="term" value="F:23S rRNA pseudouridine(2604) synthase activity"/>
    <property type="evidence" value="ECO:0007669"/>
    <property type="project" value="UniProtKB-EC"/>
</dbReference>
<dbReference type="SUPFAM" id="SSF55120">
    <property type="entry name" value="Pseudouridine synthase"/>
    <property type="match status" value="1"/>
</dbReference>
<dbReference type="SMART" id="SM00363">
    <property type="entry name" value="S4"/>
    <property type="match status" value="1"/>
</dbReference>
<dbReference type="InterPro" id="IPR020094">
    <property type="entry name" value="TruA/RsuA/RluB/E/F_N"/>
</dbReference>
<evidence type="ECO:0000256" key="8">
    <source>
        <dbReference type="SAM" id="MobiDB-lite"/>
    </source>
</evidence>
<dbReference type="AlphaFoldDB" id="A0A066UU61"/>
<accession>A0A066UU61</accession>
<dbReference type="Gene3D" id="3.30.70.580">
    <property type="entry name" value="Pseudouridine synthase I, catalytic domain, N-terminal subdomain"/>
    <property type="match status" value="1"/>
</dbReference>
<dbReference type="Pfam" id="PF00849">
    <property type="entry name" value="PseudoU_synth_2"/>
    <property type="match status" value="1"/>
</dbReference>
<evidence type="ECO:0000256" key="4">
    <source>
        <dbReference type="ARBA" id="ARBA00036390"/>
    </source>
</evidence>
<feature type="domain" description="RNA-binding S4" evidence="9">
    <location>
        <begin position="8"/>
        <end position="65"/>
    </location>
</feature>
<evidence type="ECO:0000313" key="10">
    <source>
        <dbReference type="EMBL" id="KDN29457.1"/>
    </source>
</evidence>
<evidence type="ECO:0000256" key="3">
    <source>
        <dbReference type="ARBA" id="ARBA00023235"/>
    </source>
</evidence>
<dbReference type="InterPro" id="IPR018496">
    <property type="entry name" value="PsdUridine_synth_RsuA/RluB_CS"/>
</dbReference>
<dbReference type="NCBIfam" id="NF007784">
    <property type="entry name" value="PRK10475.1"/>
    <property type="match status" value="1"/>
</dbReference>
<dbReference type="EMBL" id="JFFR01000006">
    <property type="protein sequence ID" value="KDN29457.1"/>
    <property type="molecule type" value="Genomic_DNA"/>
</dbReference>
<organism evidence="10 11">
    <name type="scientific">Vibrio fortis</name>
    <dbReference type="NCBI Taxonomy" id="212667"/>
    <lineage>
        <taxon>Bacteria</taxon>
        <taxon>Pseudomonadati</taxon>
        <taxon>Pseudomonadota</taxon>
        <taxon>Gammaproteobacteria</taxon>
        <taxon>Vibrionales</taxon>
        <taxon>Vibrionaceae</taxon>
        <taxon>Vibrio</taxon>
    </lineage>
</organism>
<dbReference type="Pfam" id="PF01479">
    <property type="entry name" value="S4"/>
    <property type="match status" value="1"/>
</dbReference>